<protein>
    <recommendedName>
        <fullName evidence="3">Rna-directed dna polymerase from mobile element jockey-like</fullName>
    </recommendedName>
</protein>
<sequence>MEKVQQRATKKIKGLEHLFHEESLRAGTVQPREENAQKDLINVHTYLKQGCKEDGSRLFLIVPSDRTRDNGRKLKQRVVHMNIRKHFIFQSEGDQVLAQVFQRDCAVSILEDIPKPSRHGPGQLGLGDPD</sequence>
<name>A0A2I0U836_LIMLA</name>
<gene>
    <name evidence="1" type="ORF">llap_7501</name>
</gene>
<evidence type="ECO:0000313" key="1">
    <source>
        <dbReference type="EMBL" id="PKU42205.1"/>
    </source>
</evidence>
<organism evidence="1 2">
    <name type="scientific">Limosa lapponica baueri</name>
    <dbReference type="NCBI Taxonomy" id="1758121"/>
    <lineage>
        <taxon>Eukaryota</taxon>
        <taxon>Metazoa</taxon>
        <taxon>Chordata</taxon>
        <taxon>Craniata</taxon>
        <taxon>Vertebrata</taxon>
        <taxon>Euteleostomi</taxon>
        <taxon>Archelosauria</taxon>
        <taxon>Archosauria</taxon>
        <taxon>Dinosauria</taxon>
        <taxon>Saurischia</taxon>
        <taxon>Theropoda</taxon>
        <taxon>Coelurosauria</taxon>
        <taxon>Aves</taxon>
        <taxon>Neognathae</taxon>
        <taxon>Neoaves</taxon>
        <taxon>Charadriiformes</taxon>
        <taxon>Scolopacidae</taxon>
        <taxon>Limosa</taxon>
    </lineage>
</organism>
<proteinExistence type="predicted"/>
<dbReference type="EMBL" id="KZ506021">
    <property type="protein sequence ID" value="PKU42205.1"/>
    <property type="molecule type" value="Genomic_DNA"/>
</dbReference>
<reference evidence="2" key="2">
    <citation type="submission" date="2017-12" db="EMBL/GenBank/DDBJ databases">
        <title>Genome sequence of the Bar-tailed Godwit (Limosa lapponica baueri).</title>
        <authorList>
            <person name="Lima N.C.B."/>
            <person name="Parody-Merino A.M."/>
            <person name="Battley P.F."/>
            <person name="Fidler A.E."/>
            <person name="Prosdocimi F."/>
        </authorList>
    </citation>
    <scope>NUCLEOTIDE SEQUENCE [LARGE SCALE GENOMIC DNA]</scope>
</reference>
<keyword evidence="2" id="KW-1185">Reference proteome</keyword>
<dbReference type="Proteomes" id="UP000233556">
    <property type="component" value="Unassembled WGS sequence"/>
</dbReference>
<evidence type="ECO:0008006" key="3">
    <source>
        <dbReference type="Google" id="ProtNLM"/>
    </source>
</evidence>
<accession>A0A2I0U836</accession>
<reference evidence="2" key="1">
    <citation type="submission" date="2017-11" db="EMBL/GenBank/DDBJ databases">
        <authorList>
            <person name="Lima N.C."/>
            <person name="Parody-Merino A.M."/>
            <person name="Battley P.F."/>
            <person name="Fidler A.E."/>
            <person name="Prosdocimi F."/>
        </authorList>
    </citation>
    <scope>NUCLEOTIDE SEQUENCE [LARGE SCALE GENOMIC DNA]</scope>
</reference>
<evidence type="ECO:0000313" key="2">
    <source>
        <dbReference type="Proteomes" id="UP000233556"/>
    </source>
</evidence>
<dbReference type="AlphaFoldDB" id="A0A2I0U836"/>